<protein>
    <recommendedName>
        <fullName evidence="1">3-oxoadipate enol-lactonase</fullName>
        <ecNumber evidence="1">3.1.1.24</ecNumber>
    </recommendedName>
</protein>
<dbReference type="SUPFAM" id="SSF53474">
    <property type="entry name" value="alpha/beta-Hydrolases"/>
    <property type="match status" value="1"/>
</dbReference>
<keyword evidence="4" id="KW-1185">Reference proteome</keyword>
<dbReference type="HOGENOM" id="CLU_020336_50_3_6"/>
<accession>S3NHV0</accession>
<organism evidence="3 4">
    <name type="scientific">Acinetobacter rudis CIP 110305</name>
    <dbReference type="NCBI Taxonomy" id="421052"/>
    <lineage>
        <taxon>Bacteria</taxon>
        <taxon>Pseudomonadati</taxon>
        <taxon>Pseudomonadota</taxon>
        <taxon>Gammaproteobacteria</taxon>
        <taxon>Moraxellales</taxon>
        <taxon>Moraxellaceae</taxon>
        <taxon>Acinetobacter</taxon>
    </lineage>
</organism>
<dbReference type="Proteomes" id="UP000014568">
    <property type="component" value="Unassembled WGS sequence"/>
</dbReference>
<evidence type="ECO:0000259" key="2">
    <source>
        <dbReference type="Pfam" id="PF00561"/>
    </source>
</evidence>
<feature type="domain" description="AB hydrolase-1" evidence="2">
    <location>
        <begin position="24"/>
        <end position="245"/>
    </location>
</feature>
<dbReference type="InterPro" id="IPR029058">
    <property type="entry name" value="AB_hydrolase_fold"/>
</dbReference>
<dbReference type="PRINTS" id="PR00111">
    <property type="entry name" value="ABHYDROLASE"/>
</dbReference>
<dbReference type="InterPro" id="IPR000073">
    <property type="entry name" value="AB_hydrolase_1"/>
</dbReference>
<dbReference type="Pfam" id="PF00561">
    <property type="entry name" value="Abhydrolase_1"/>
    <property type="match status" value="1"/>
</dbReference>
<dbReference type="InterPro" id="IPR050471">
    <property type="entry name" value="AB_hydrolase"/>
</dbReference>
<reference evidence="3 4" key="1">
    <citation type="submission" date="2013-06" db="EMBL/GenBank/DDBJ databases">
        <title>The Genome Sequence of Acinetobacter rudis CIP 110305.</title>
        <authorList>
            <consortium name="The Broad Institute Genome Sequencing Platform"/>
            <consortium name="The Broad Institute Genome Sequencing Center for Infectious Disease"/>
            <person name="Cerqueira G."/>
            <person name="Feldgarden M."/>
            <person name="Courvalin P."/>
            <person name="Perichon B."/>
            <person name="Grillot-Courvalin C."/>
            <person name="Clermont D."/>
            <person name="Rocha E."/>
            <person name="Yoon E.-J."/>
            <person name="Nemec A."/>
            <person name="Young S.K."/>
            <person name="Zeng Q."/>
            <person name="Gargeya S."/>
            <person name="Fitzgerald M."/>
            <person name="Abouelleil A."/>
            <person name="Alvarado L."/>
            <person name="Berlin A.M."/>
            <person name="Chapman S.B."/>
            <person name="Dewar J."/>
            <person name="Goldberg J."/>
            <person name="Griggs A."/>
            <person name="Gujja S."/>
            <person name="Hansen M."/>
            <person name="Howarth C."/>
            <person name="Imamovic A."/>
            <person name="Larimer J."/>
            <person name="McCowan C."/>
            <person name="Murphy C."/>
            <person name="Pearson M."/>
            <person name="Priest M."/>
            <person name="Roberts A."/>
            <person name="Saif S."/>
            <person name="Shea T."/>
            <person name="Sykes S."/>
            <person name="Wortman J."/>
            <person name="Nusbaum C."/>
            <person name="Birren B."/>
        </authorList>
    </citation>
    <scope>NUCLEOTIDE SEQUENCE [LARGE SCALE GENOMIC DNA]</scope>
    <source>
        <strain evidence="3 4">CIP 110305</strain>
    </source>
</reference>
<evidence type="ECO:0000313" key="3">
    <source>
        <dbReference type="EMBL" id="EPF73929.1"/>
    </source>
</evidence>
<dbReference type="PANTHER" id="PTHR43433">
    <property type="entry name" value="HYDROLASE, ALPHA/BETA FOLD FAMILY PROTEIN"/>
    <property type="match status" value="1"/>
</dbReference>
<dbReference type="eggNOG" id="COG0596">
    <property type="taxonomic scope" value="Bacteria"/>
</dbReference>
<dbReference type="InterPro" id="IPR026968">
    <property type="entry name" value="PcaD/CatD"/>
</dbReference>
<dbReference type="EMBL" id="ATGI01000022">
    <property type="protein sequence ID" value="EPF73929.1"/>
    <property type="molecule type" value="Genomic_DNA"/>
</dbReference>
<dbReference type="PANTHER" id="PTHR43433:SF5">
    <property type="entry name" value="AB HYDROLASE-1 DOMAIN-CONTAINING PROTEIN"/>
    <property type="match status" value="1"/>
</dbReference>
<dbReference type="PATRIC" id="fig|421052.3.peg.1765"/>
<dbReference type="EC" id="3.1.1.24" evidence="1"/>
<dbReference type="STRING" id="632955.GCA_000829675_02571"/>
<comment type="caution">
    <text evidence="3">The sequence shown here is derived from an EMBL/GenBank/DDBJ whole genome shotgun (WGS) entry which is preliminary data.</text>
</comment>
<dbReference type="GO" id="GO:0047570">
    <property type="term" value="F:3-oxoadipate enol-lactonase activity"/>
    <property type="evidence" value="ECO:0007669"/>
    <property type="project" value="UniProtKB-UniRule"/>
</dbReference>
<evidence type="ECO:0000256" key="1">
    <source>
        <dbReference type="NCBIfam" id="TIGR02427"/>
    </source>
</evidence>
<proteinExistence type="predicted"/>
<gene>
    <name evidence="3" type="ORF">F945_01808</name>
</gene>
<dbReference type="RefSeq" id="WP_016656215.1">
    <property type="nucleotide sequence ID" value="NZ_KE340353.1"/>
</dbReference>
<dbReference type="ESTHER" id="9gamm-s3nhv0">
    <property type="family name" value="Carboxymethylbutenolide_lactonase"/>
</dbReference>
<sequence length="262" mass="28642">MSFTVTNRQGRHLSVSKYGPEHAPVIVLSNSLGTDQQMWQAQVEVLAQNYQVITYDTRGHGQSEVIAASSLKNLAEDVIDILDQLQLKHVHFCGISMGGITALYLGIHHAERFLSITVANSGAKIWTTEGWNSRADDVSANGLTDIVASTHTRWFSDHFDYQNSAVAQRTIQSLATTSAAGYAESCRALAHADLREELQQISIPTLIIAGQNDPVTTIADAQLMQQKIPLSELVVLDASHLSNIEQADKFTQALSQFIASIQ</sequence>
<name>S3NHV0_9GAMM</name>
<dbReference type="AlphaFoldDB" id="S3NHV0"/>
<dbReference type="OrthoDB" id="9793083at2"/>
<dbReference type="GO" id="GO:0042952">
    <property type="term" value="P:beta-ketoadipate pathway"/>
    <property type="evidence" value="ECO:0007669"/>
    <property type="project" value="UniProtKB-UniRule"/>
</dbReference>
<dbReference type="Gene3D" id="3.40.50.1820">
    <property type="entry name" value="alpha/beta hydrolase"/>
    <property type="match status" value="1"/>
</dbReference>
<evidence type="ECO:0000313" key="4">
    <source>
        <dbReference type="Proteomes" id="UP000014568"/>
    </source>
</evidence>
<dbReference type="NCBIfam" id="TIGR02427">
    <property type="entry name" value="protocat_pcaD"/>
    <property type="match status" value="1"/>
</dbReference>